<gene>
    <name evidence="2" type="ORF">C7T94_06110</name>
</gene>
<dbReference type="Pfam" id="PF03358">
    <property type="entry name" value="FMN_red"/>
    <property type="match status" value="1"/>
</dbReference>
<keyword evidence="3" id="KW-1185">Reference proteome</keyword>
<dbReference type="RefSeq" id="WP_107214389.1">
    <property type="nucleotide sequence ID" value="NZ_KZ686268.1"/>
</dbReference>
<dbReference type="SUPFAM" id="SSF52218">
    <property type="entry name" value="Flavoproteins"/>
    <property type="match status" value="1"/>
</dbReference>
<dbReference type="InterPro" id="IPR050712">
    <property type="entry name" value="NAD(P)H-dep_reductase"/>
</dbReference>
<name>A0A2T3HPA3_9SPHI</name>
<sequence length="191" mass="21239">MYQDIKNKGRILFFSGSNHSVSINQMVVAYLAQMIGGDLAETLQLKRFPAPLYAQEDEQAKGIPETISELINLLDQFDSFVIAVPENNGSVTAFFKNTLDWLSRARKSYRVFQDKKIFLIAVSPGNGGHSAIRHAGDILKRLGATILGERNVRNFDASQFNAGIEESSLHSELQELAYSVGCHFNGKNTDR</sequence>
<dbReference type="InterPro" id="IPR029039">
    <property type="entry name" value="Flavoprotein-like_sf"/>
</dbReference>
<protein>
    <recommendedName>
        <fullName evidence="1">NADPH-dependent FMN reductase-like domain-containing protein</fullName>
    </recommendedName>
</protein>
<dbReference type="Gene3D" id="3.40.50.360">
    <property type="match status" value="1"/>
</dbReference>
<evidence type="ECO:0000313" key="3">
    <source>
        <dbReference type="Proteomes" id="UP000240912"/>
    </source>
</evidence>
<dbReference type="OrthoDB" id="5767802at2"/>
<reference evidence="2 3" key="1">
    <citation type="submission" date="2018-03" db="EMBL/GenBank/DDBJ databases">
        <authorList>
            <person name="Keele B.F."/>
        </authorList>
    </citation>
    <scope>NUCLEOTIDE SEQUENCE [LARGE SCALE GENOMIC DNA]</scope>
    <source>
        <strain evidence="2 3">YL28-9</strain>
    </source>
</reference>
<dbReference type="EMBL" id="PYLS01000004">
    <property type="protein sequence ID" value="PST84290.1"/>
    <property type="molecule type" value="Genomic_DNA"/>
</dbReference>
<evidence type="ECO:0000259" key="1">
    <source>
        <dbReference type="Pfam" id="PF03358"/>
    </source>
</evidence>
<accession>A0A2T3HPA3</accession>
<dbReference type="AlphaFoldDB" id="A0A2T3HPA3"/>
<comment type="caution">
    <text evidence="2">The sequence shown here is derived from an EMBL/GenBank/DDBJ whole genome shotgun (WGS) entry which is preliminary data.</text>
</comment>
<dbReference type="GO" id="GO:0010181">
    <property type="term" value="F:FMN binding"/>
    <property type="evidence" value="ECO:0007669"/>
    <property type="project" value="TreeGrafter"/>
</dbReference>
<dbReference type="Proteomes" id="UP000240912">
    <property type="component" value="Unassembled WGS sequence"/>
</dbReference>
<organism evidence="2 3">
    <name type="scientific">Pedobacter yulinensis</name>
    <dbReference type="NCBI Taxonomy" id="2126353"/>
    <lineage>
        <taxon>Bacteria</taxon>
        <taxon>Pseudomonadati</taxon>
        <taxon>Bacteroidota</taxon>
        <taxon>Sphingobacteriia</taxon>
        <taxon>Sphingobacteriales</taxon>
        <taxon>Sphingobacteriaceae</taxon>
        <taxon>Pedobacter</taxon>
    </lineage>
</organism>
<dbReference type="GO" id="GO:0005829">
    <property type="term" value="C:cytosol"/>
    <property type="evidence" value="ECO:0007669"/>
    <property type="project" value="TreeGrafter"/>
</dbReference>
<feature type="domain" description="NADPH-dependent FMN reductase-like" evidence="1">
    <location>
        <begin position="10"/>
        <end position="149"/>
    </location>
</feature>
<dbReference type="GO" id="GO:0016491">
    <property type="term" value="F:oxidoreductase activity"/>
    <property type="evidence" value="ECO:0007669"/>
    <property type="project" value="InterPro"/>
</dbReference>
<dbReference type="PANTHER" id="PTHR30543:SF21">
    <property type="entry name" value="NAD(P)H-DEPENDENT FMN REDUCTASE LOT6"/>
    <property type="match status" value="1"/>
</dbReference>
<proteinExistence type="predicted"/>
<evidence type="ECO:0000313" key="2">
    <source>
        <dbReference type="EMBL" id="PST84290.1"/>
    </source>
</evidence>
<dbReference type="PANTHER" id="PTHR30543">
    <property type="entry name" value="CHROMATE REDUCTASE"/>
    <property type="match status" value="1"/>
</dbReference>
<dbReference type="InterPro" id="IPR005025">
    <property type="entry name" value="FMN_Rdtase-like_dom"/>
</dbReference>